<dbReference type="InterPro" id="IPR035849">
    <property type="entry name" value="Fes/Fps/Fer_SH2"/>
</dbReference>
<keyword evidence="5 9" id="KW-0067">ATP-binding</keyword>
<evidence type="ECO:0000256" key="3">
    <source>
        <dbReference type="ARBA" id="ARBA00022741"/>
    </source>
</evidence>
<keyword evidence="12" id="KW-0472">Membrane</keyword>
<dbReference type="SMART" id="SM00252">
    <property type="entry name" value="SH2"/>
    <property type="match status" value="1"/>
</dbReference>
<keyword evidence="3 9" id="KW-0547">Nucleotide-binding</keyword>
<dbReference type="InterPro" id="IPR000719">
    <property type="entry name" value="Prot_kinase_dom"/>
</dbReference>
<feature type="coiled-coil region" evidence="11">
    <location>
        <begin position="166"/>
        <end position="193"/>
    </location>
</feature>
<dbReference type="InterPro" id="IPR027267">
    <property type="entry name" value="AH/BAR_dom_sf"/>
</dbReference>
<keyword evidence="12" id="KW-1133">Transmembrane helix</keyword>
<dbReference type="Proteomes" id="UP000681722">
    <property type="component" value="Unassembled WGS sequence"/>
</dbReference>
<dbReference type="Pfam" id="PF07714">
    <property type="entry name" value="PK_Tyr_Ser-Thr"/>
    <property type="match status" value="1"/>
</dbReference>
<comment type="caution">
    <text evidence="15">The sequence shown here is derived from an EMBL/GenBank/DDBJ whole genome shotgun (WGS) entry which is preliminary data.</text>
</comment>
<evidence type="ECO:0000256" key="11">
    <source>
        <dbReference type="SAM" id="Coils"/>
    </source>
</evidence>
<feature type="domain" description="Protein kinase" evidence="14">
    <location>
        <begin position="573"/>
        <end position="838"/>
    </location>
</feature>
<dbReference type="PANTHER" id="PTHR24418">
    <property type="entry name" value="TYROSINE-PROTEIN KINASE"/>
    <property type="match status" value="1"/>
</dbReference>
<comment type="catalytic activity">
    <reaction evidence="7 10">
        <text>L-tyrosyl-[protein] + ATP = O-phospho-L-tyrosyl-[protein] + ADP + H(+)</text>
        <dbReference type="Rhea" id="RHEA:10596"/>
        <dbReference type="Rhea" id="RHEA-COMP:10136"/>
        <dbReference type="Rhea" id="RHEA-COMP:20101"/>
        <dbReference type="ChEBI" id="CHEBI:15378"/>
        <dbReference type="ChEBI" id="CHEBI:30616"/>
        <dbReference type="ChEBI" id="CHEBI:46858"/>
        <dbReference type="ChEBI" id="CHEBI:61978"/>
        <dbReference type="ChEBI" id="CHEBI:456216"/>
        <dbReference type="EC" id="2.7.10.2"/>
    </reaction>
</comment>
<keyword evidence="2 10" id="KW-0808">Transferase</keyword>
<dbReference type="EC" id="2.7.10.2" evidence="10"/>
<evidence type="ECO:0000256" key="6">
    <source>
        <dbReference type="ARBA" id="ARBA00023137"/>
    </source>
</evidence>
<protein>
    <recommendedName>
        <fullName evidence="10">Tyrosine-protein kinase</fullName>
        <ecNumber evidence="10">2.7.10.2</ecNumber>
    </recommendedName>
</protein>
<keyword evidence="11" id="KW-0175">Coiled coil</keyword>
<evidence type="ECO:0000313" key="15">
    <source>
        <dbReference type="EMBL" id="CAF0751861.1"/>
    </source>
</evidence>
<dbReference type="GO" id="GO:0005524">
    <property type="term" value="F:ATP binding"/>
    <property type="evidence" value="ECO:0007669"/>
    <property type="project" value="UniProtKB-UniRule"/>
</dbReference>
<evidence type="ECO:0000256" key="2">
    <source>
        <dbReference type="ARBA" id="ARBA00022679"/>
    </source>
</evidence>
<dbReference type="GO" id="GO:0007165">
    <property type="term" value="P:signal transduction"/>
    <property type="evidence" value="ECO:0007669"/>
    <property type="project" value="UniProtKB-ARBA"/>
</dbReference>
<dbReference type="Gene3D" id="1.20.1270.60">
    <property type="entry name" value="Arfaptin homology (AH) domain/BAR domain"/>
    <property type="match status" value="1"/>
</dbReference>
<dbReference type="Pfam" id="PF00017">
    <property type="entry name" value="SH2"/>
    <property type="match status" value="1"/>
</dbReference>
<organism evidence="15 17">
    <name type="scientific">Didymodactylos carnosus</name>
    <dbReference type="NCBI Taxonomy" id="1234261"/>
    <lineage>
        <taxon>Eukaryota</taxon>
        <taxon>Metazoa</taxon>
        <taxon>Spiralia</taxon>
        <taxon>Gnathifera</taxon>
        <taxon>Rotifera</taxon>
        <taxon>Eurotatoria</taxon>
        <taxon>Bdelloidea</taxon>
        <taxon>Philodinida</taxon>
        <taxon>Philodinidae</taxon>
        <taxon>Didymodactylos</taxon>
    </lineage>
</organism>
<dbReference type="InterPro" id="IPR000980">
    <property type="entry name" value="SH2"/>
</dbReference>
<dbReference type="PROSITE" id="PS50001">
    <property type="entry name" value="SH2"/>
    <property type="match status" value="1"/>
</dbReference>
<dbReference type="PROSITE" id="PS00107">
    <property type="entry name" value="PROTEIN_KINASE_ATP"/>
    <property type="match status" value="1"/>
</dbReference>
<dbReference type="SUPFAM" id="SSF103657">
    <property type="entry name" value="BAR/IMD domain-like"/>
    <property type="match status" value="1"/>
</dbReference>
<evidence type="ECO:0000256" key="12">
    <source>
        <dbReference type="SAM" id="Phobius"/>
    </source>
</evidence>
<keyword evidence="12" id="KW-0812">Transmembrane</keyword>
<feature type="transmembrane region" description="Helical" evidence="12">
    <location>
        <begin position="58"/>
        <end position="76"/>
    </location>
</feature>
<comment type="similarity">
    <text evidence="10">Belongs to the protein kinase superfamily. Tyr protein kinase family.</text>
</comment>
<evidence type="ECO:0000256" key="10">
    <source>
        <dbReference type="RuleBase" id="RU362096"/>
    </source>
</evidence>
<dbReference type="InterPro" id="IPR036860">
    <property type="entry name" value="SH2_dom_sf"/>
</dbReference>
<dbReference type="SUPFAM" id="SSF56112">
    <property type="entry name" value="Protein kinase-like (PK-like)"/>
    <property type="match status" value="1"/>
</dbReference>
<dbReference type="PROSITE" id="PS00109">
    <property type="entry name" value="PROTEIN_KINASE_TYR"/>
    <property type="match status" value="1"/>
</dbReference>
<keyword evidence="1" id="KW-0597">Phosphoprotein</keyword>
<dbReference type="InterPro" id="IPR050198">
    <property type="entry name" value="Non-receptor_tyrosine_kinases"/>
</dbReference>
<dbReference type="FunFam" id="1.10.510.10:FF:000027">
    <property type="entry name" value="Receptor protein-tyrosine kinase"/>
    <property type="match status" value="1"/>
</dbReference>
<dbReference type="CDD" id="cd10361">
    <property type="entry name" value="SH2_Fps_family"/>
    <property type="match status" value="1"/>
</dbReference>
<evidence type="ECO:0000256" key="5">
    <source>
        <dbReference type="ARBA" id="ARBA00022840"/>
    </source>
</evidence>
<dbReference type="PRINTS" id="PR00109">
    <property type="entry name" value="TYRKINASE"/>
</dbReference>
<dbReference type="InterPro" id="IPR008266">
    <property type="entry name" value="Tyr_kinase_AS"/>
</dbReference>
<evidence type="ECO:0000256" key="7">
    <source>
        <dbReference type="ARBA" id="ARBA00051245"/>
    </source>
</evidence>
<dbReference type="SUPFAM" id="SSF55550">
    <property type="entry name" value="SH2 domain"/>
    <property type="match status" value="1"/>
</dbReference>
<evidence type="ECO:0000259" key="13">
    <source>
        <dbReference type="PROSITE" id="PS50001"/>
    </source>
</evidence>
<evidence type="ECO:0000256" key="9">
    <source>
        <dbReference type="PROSITE-ProRule" id="PRU10141"/>
    </source>
</evidence>
<evidence type="ECO:0000256" key="1">
    <source>
        <dbReference type="ARBA" id="ARBA00022553"/>
    </source>
</evidence>
<gene>
    <name evidence="15" type="ORF">GPM918_LOCUS881</name>
    <name evidence="16" type="ORF">SRO942_LOCUS881</name>
</gene>
<accession>A0A813PAB1</accession>
<evidence type="ECO:0000256" key="4">
    <source>
        <dbReference type="ARBA" id="ARBA00022777"/>
    </source>
</evidence>
<dbReference type="EMBL" id="CAJNOQ010000074">
    <property type="protein sequence ID" value="CAF0751861.1"/>
    <property type="molecule type" value="Genomic_DNA"/>
</dbReference>
<dbReference type="AlphaFoldDB" id="A0A813PAB1"/>
<dbReference type="Gene3D" id="1.10.510.10">
    <property type="entry name" value="Transferase(Phosphotransferase) domain 1"/>
    <property type="match status" value="1"/>
</dbReference>
<keyword evidence="8" id="KW-0727">SH2 domain</keyword>
<dbReference type="CDD" id="cd00192">
    <property type="entry name" value="PTKc"/>
    <property type="match status" value="1"/>
</dbReference>
<keyword evidence="4 10" id="KW-0418">Kinase</keyword>
<proteinExistence type="inferred from homology"/>
<name>A0A813PAB1_9BILA</name>
<feature type="binding site" evidence="9">
    <location>
        <position position="600"/>
    </location>
    <ligand>
        <name>ATP</name>
        <dbReference type="ChEBI" id="CHEBI:30616"/>
    </ligand>
</feature>
<feature type="transmembrane region" description="Helical" evidence="12">
    <location>
        <begin position="20"/>
        <end position="46"/>
    </location>
</feature>
<dbReference type="Gene3D" id="3.30.505.10">
    <property type="entry name" value="SH2 domain"/>
    <property type="match status" value="1"/>
</dbReference>
<dbReference type="GO" id="GO:0071944">
    <property type="term" value="C:cell periphery"/>
    <property type="evidence" value="ECO:0007669"/>
    <property type="project" value="UniProtKB-ARBA"/>
</dbReference>
<evidence type="ECO:0000313" key="16">
    <source>
        <dbReference type="EMBL" id="CAF3531549.1"/>
    </source>
</evidence>
<evidence type="ECO:0000256" key="8">
    <source>
        <dbReference type="PROSITE-ProRule" id="PRU00191"/>
    </source>
</evidence>
<dbReference type="Proteomes" id="UP000663829">
    <property type="component" value="Unassembled WGS sequence"/>
</dbReference>
<keyword evidence="17" id="KW-1185">Reference proteome</keyword>
<dbReference type="InterPro" id="IPR020635">
    <property type="entry name" value="Tyr_kinase_cat_dom"/>
</dbReference>
<dbReference type="PROSITE" id="PS50011">
    <property type="entry name" value="PROTEIN_KINASE_DOM"/>
    <property type="match status" value="1"/>
</dbReference>
<dbReference type="EMBL" id="CAJOBC010000074">
    <property type="protein sequence ID" value="CAF3531549.1"/>
    <property type="molecule type" value="Genomic_DNA"/>
</dbReference>
<evidence type="ECO:0000313" key="17">
    <source>
        <dbReference type="Proteomes" id="UP000663829"/>
    </source>
</evidence>
<reference evidence="15" key="1">
    <citation type="submission" date="2021-02" db="EMBL/GenBank/DDBJ databases">
        <authorList>
            <person name="Nowell W R."/>
        </authorList>
    </citation>
    <scope>NUCLEOTIDE SEQUENCE</scope>
</reference>
<dbReference type="GO" id="GO:0004715">
    <property type="term" value="F:non-membrane spanning protein tyrosine kinase activity"/>
    <property type="evidence" value="ECO:0007669"/>
    <property type="project" value="UniProtKB-EC"/>
</dbReference>
<keyword evidence="6 10" id="KW-0829">Tyrosine-protein kinase</keyword>
<sequence length="846" mass="97152">MQQSQPPPLAYSVPDGWKIIFPRITVLILAVIETVLVALLLMLEIASLALLTYRQTGVGIWALLVYIPAIVLTFLLEYKVLQEIKKILYKRIEIDTAYAQQLQELTAYIDNKIQWPSMHPISSASHDLFMQWSTMASLITSNAENFKKNVIEDNLEQLIKQKLDTRKYLDEEKKRLDNERREAQNGLSETQSKYLIQAQAMAAATSKFRTINTNPKQSEEAKQQAKQKCHSVKKDLHLIHNEYILKLNETNFVEGQHVNSIKRFLTYHEDTQNILSNSWKTILEKLADYTDCTRTEFRTIVDKTYQITKPIEPKSCYLEFCKNNSNCKRITARVEEFNDSLLKTAGVDDLYINKIAADILTIEDLNDKLKALSSNEKNCQIPTTINQKAIGQVKNSEDSYKVHKDIFVEEQNIESLQAKSVWQRQVRSILEDALSDSGATSGQLLDNCVTFSPISLTNKLEDQPYFHGIMPRQDAAKELKAKGDFLVRVNDKEQCVLSLLWTRSNDPSAVEDRHFVINFTNNKYSFVNGGAVKPSVKELIDYYLLSKEELKTDGTKLIRPVERPGFIIDNDEIIKNEKLGQGNFGQVVKAEYRKRNVAVKILHMPSNPNKPTAQMQNERSNFIKEALMLSEYNHKNIVKFIGIAAMKDPIMIVMELVEKGSLDEYLKKAIKGPSRNQLTKFCRDIAEGMAYLEQQRVIHRDLAARNCLVDKNDNVKVADFGLSRCLEHGEEYFSTLKAVPTRWWAAELFAHEPYTHKSDVWSYGVTIWEIFSQAKTPYNGLANHEVIDYVQRGERLKQPPACSDFIYKLMTRCWLMPVMHRPSFKQIVEIFAKETSIFTGLENLLS</sequence>
<dbReference type="SMART" id="SM00219">
    <property type="entry name" value="TyrKc"/>
    <property type="match status" value="1"/>
</dbReference>
<dbReference type="InterPro" id="IPR001245">
    <property type="entry name" value="Ser-Thr/Tyr_kinase_cat_dom"/>
</dbReference>
<dbReference type="OrthoDB" id="546826at2759"/>
<feature type="domain" description="SH2" evidence="13">
    <location>
        <begin position="465"/>
        <end position="561"/>
    </location>
</feature>
<dbReference type="InterPro" id="IPR017441">
    <property type="entry name" value="Protein_kinase_ATP_BS"/>
</dbReference>
<evidence type="ECO:0000259" key="14">
    <source>
        <dbReference type="PROSITE" id="PS50011"/>
    </source>
</evidence>
<dbReference type="InterPro" id="IPR011009">
    <property type="entry name" value="Kinase-like_dom_sf"/>
</dbReference>